<feature type="non-terminal residue" evidence="2">
    <location>
        <position position="1"/>
    </location>
</feature>
<dbReference type="EMBL" id="QJKJ01006869">
    <property type="protein sequence ID" value="RDX85111.1"/>
    <property type="molecule type" value="Genomic_DNA"/>
</dbReference>
<accession>A0A371G3P8</accession>
<evidence type="ECO:0000313" key="3">
    <source>
        <dbReference type="Proteomes" id="UP000257109"/>
    </source>
</evidence>
<keyword evidence="1" id="KW-1133">Transmembrane helix</keyword>
<sequence>MYLMFMLCINDSATIALLLLCSIFLFLRRLALLANTLPNPKACEKKLVNTSLCILVNVVVFNLLVDYYREKCDFVGGCV</sequence>
<gene>
    <name evidence="2" type="ORF">CR513_33744</name>
</gene>
<organism evidence="2 3">
    <name type="scientific">Mucuna pruriens</name>
    <name type="common">Velvet bean</name>
    <name type="synonym">Dolichos pruriens</name>
    <dbReference type="NCBI Taxonomy" id="157652"/>
    <lineage>
        <taxon>Eukaryota</taxon>
        <taxon>Viridiplantae</taxon>
        <taxon>Streptophyta</taxon>
        <taxon>Embryophyta</taxon>
        <taxon>Tracheophyta</taxon>
        <taxon>Spermatophyta</taxon>
        <taxon>Magnoliopsida</taxon>
        <taxon>eudicotyledons</taxon>
        <taxon>Gunneridae</taxon>
        <taxon>Pentapetalae</taxon>
        <taxon>rosids</taxon>
        <taxon>fabids</taxon>
        <taxon>Fabales</taxon>
        <taxon>Fabaceae</taxon>
        <taxon>Papilionoideae</taxon>
        <taxon>50 kb inversion clade</taxon>
        <taxon>NPAAA clade</taxon>
        <taxon>indigoferoid/millettioid clade</taxon>
        <taxon>Phaseoleae</taxon>
        <taxon>Mucuna</taxon>
    </lineage>
</organism>
<protein>
    <submittedName>
        <fullName evidence="2">Uncharacterized protein</fullName>
    </submittedName>
</protein>
<dbReference type="Proteomes" id="UP000257109">
    <property type="component" value="Unassembled WGS sequence"/>
</dbReference>
<keyword evidence="1" id="KW-0472">Membrane</keyword>
<comment type="caution">
    <text evidence="2">The sequence shown here is derived from an EMBL/GenBank/DDBJ whole genome shotgun (WGS) entry which is preliminary data.</text>
</comment>
<keyword evidence="3" id="KW-1185">Reference proteome</keyword>
<keyword evidence="1" id="KW-0812">Transmembrane</keyword>
<feature type="transmembrane region" description="Helical" evidence="1">
    <location>
        <begin position="47"/>
        <end position="65"/>
    </location>
</feature>
<name>A0A371G3P8_MUCPR</name>
<reference evidence="2" key="1">
    <citation type="submission" date="2018-05" db="EMBL/GenBank/DDBJ databases">
        <title>Draft genome of Mucuna pruriens seed.</title>
        <authorList>
            <person name="Nnadi N.E."/>
            <person name="Vos R."/>
            <person name="Hasami M.H."/>
            <person name="Devisetty U.K."/>
            <person name="Aguiy J.C."/>
        </authorList>
    </citation>
    <scope>NUCLEOTIDE SEQUENCE [LARGE SCALE GENOMIC DNA]</scope>
    <source>
        <strain evidence="2">JCA_2017</strain>
    </source>
</reference>
<dbReference type="AlphaFoldDB" id="A0A371G3P8"/>
<evidence type="ECO:0000313" key="2">
    <source>
        <dbReference type="EMBL" id="RDX85111.1"/>
    </source>
</evidence>
<proteinExistence type="predicted"/>
<evidence type="ECO:0000256" key="1">
    <source>
        <dbReference type="SAM" id="Phobius"/>
    </source>
</evidence>